<dbReference type="Pfam" id="PF00535">
    <property type="entry name" value="Glycos_transf_2"/>
    <property type="match status" value="1"/>
</dbReference>
<dbReference type="SUPFAM" id="SSF53448">
    <property type="entry name" value="Nucleotide-diphospho-sugar transferases"/>
    <property type="match status" value="1"/>
</dbReference>
<evidence type="ECO:0000256" key="2">
    <source>
        <dbReference type="SAM" id="Phobius"/>
    </source>
</evidence>
<dbReference type="Gene3D" id="3.90.550.10">
    <property type="entry name" value="Spore Coat Polysaccharide Biosynthesis Protein SpsA, Chain A"/>
    <property type="match status" value="1"/>
</dbReference>
<name>A0A564WXH3_9FIRM</name>
<evidence type="ECO:0000259" key="3">
    <source>
        <dbReference type="Pfam" id="PF00535"/>
    </source>
</evidence>
<organism evidence="5 6">
    <name type="scientific">Blautia wexlerae</name>
    <dbReference type="NCBI Taxonomy" id="418240"/>
    <lineage>
        <taxon>Bacteria</taxon>
        <taxon>Bacillati</taxon>
        <taxon>Bacillota</taxon>
        <taxon>Clostridia</taxon>
        <taxon>Lachnospirales</taxon>
        <taxon>Lachnospiraceae</taxon>
        <taxon>Blautia</taxon>
    </lineage>
</organism>
<dbReference type="InterPro" id="IPR003362">
    <property type="entry name" value="Bact_transf"/>
</dbReference>
<feature type="transmembrane region" description="Helical" evidence="2">
    <location>
        <begin position="57"/>
        <end position="81"/>
    </location>
</feature>
<evidence type="ECO:0000313" key="6">
    <source>
        <dbReference type="Proteomes" id="UP000366766"/>
    </source>
</evidence>
<keyword evidence="2" id="KW-0472">Membrane</keyword>
<dbReference type="EC" id="2.7.8.36" evidence="5"/>
<dbReference type="PANTHER" id="PTHR30576">
    <property type="entry name" value="COLANIC BIOSYNTHESIS UDP-GLUCOSE LIPID CARRIER TRANSFERASE"/>
    <property type="match status" value="1"/>
</dbReference>
<feature type="domain" description="Glycosyltransferase 2-like" evidence="3">
    <location>
        <begin position="298"/>
        <end position="432"/>
    </location>
</feature>
<feature type="transmembrane region" description="Helical" evidence="2">
    <location>
        <begin position="6"/>
        <end position="25"/>
    </location>
</feature>
<gene>
    <name evidence="5" type="primary">pglC</name>
    <name evidence="5" type="ORF">BWLFYP14_03446</name>
</gene>
<accession>A0A564WXH3</accession>
<dbReference type="InterPro" id="IPR029044">
    <property type="entry name" value="Nucleotide-diphossugar_trans"/>
</dbReference>
<keyword evidence="2" id="KW-0812">Transmembrane</keyword>
<keyword evidence="5" id="KW-0808">Transferase</keyword>
<feature type="domain" description="Bacterial sugar transferase" evidence="4">
    <location>
        <begin position="55"/>
        <end position="234"/>
    </location>
</feature>
<evidence type="ECO:0000256" key="1">
    <source>
        <dbReference type="ARBA" id="ARBA00006464"/>
    </source>
</evidence>
<dbReference type="RefSeq" id="WP_144137334.1">
    <property type="nucleotide sequence ID" value="NZ_CABHOF010000080.1"/>
</dbReference>
<dbReference type="InterPro" id="IPR001173">
    <property type="entry name" value="Glyco_trans_2-like"/>
</dbReference>
<proteinExistence type="inferred from homology"/>
<protein>
    <submittedName>
        <fullName evidence="5">Undecaprenyl phosphate N,N'-diacetylbacillosamine 1-phosphate transferase</fullName>
        <ecNumber evidence="5">2.7.8.36</ecNumber>
    </submittedName>
</protein>
<dbReference type="Proteomes" id="UP000366766">
    <property type="component" value="Unassembled WGS sequence"/>
</dbReference>
<sequence length="569" mass="64705">MSKKKVVGIIASAIVGGTAVATWIMKKKAKKTTYKAESVEAIPTRKMGFYEKYVKRAIDIVCASAAIICFSPLYVGVAILVRFKLGSPVLFTQDRPGLIGEDGKETIFKMYKFRTMTDERDENGDLLPDEVRLTSFGKWLRSTSLDELPEAFNILNGTLSVCGPRPQLVRDLTFMTKEQRMRHTAKPGLSGLAQVNGRNAIKWEDKLDWDLKYIENVSLLEDLGIILKTVKTAFIKQEGITDGDMATAEDFGDYLLNNGKVSQEDYNNKQMEAKKILNQESYVKEDVEVDRERHASFSVAMSVYKSDNPDFFDRALSSITDEQTIIPNEIVLVVDGPVSNEINNVINKYEKKYEIFNVIRLEQNGGLGNALKIAVKNATHELIARMDSDDVSVSTRFEEQLKYFEINPGIDIVGGDITEFIGEENNIVGKRSVPVSNDSIREYMKTRCAMNHVSVMYKKKSVESAGGYQDWFWNEDYYLWIRMWLNGAVFANTGSVLVNVRVGEEMYQRRGGSKYFESEKGLQDYMLKNKMINHSTYIKNVAKRLIIQKLMPNKLRGWVFRTFARKKVS</sequence>
<dbReference type="Pfam" id="PF02397">
    <property type="entry name" value="Bac_transf"/>
    <property type="match status" value="1"/>
</dbReference>
<keyword evidence="6" id="KW-1185">Reference proteome</keyword>
<dbReference type="GO" id="GO:0102334">
    <property type="term" value="F:N,N'-diacetylbacilliosaminyl-1-phosphate transferase activity"/>
    <property type="evidence" value="ECO:0007669"/>
    <property type="project" value="UniProtKB-EC"/>
</dbReference>
<dbReference type="EMBL" id="CABHOF010000080">
    <property type="protein sequence ID" value="VUX67171.1"/>
    <property type="molecule type" value="Genomic_DNA"/>
</dbReference>
<evidence type="ECO:0000313" key="5">
    <source>
        <dbReference type="EMBL" id="VUX67171.1"/>
    </source>
</evidence>
<keyword evidence="2" id="KW-1133">Transmembrane helix</keyword>
<comment type="similarity">
    <text evidence="1">Belongs to the bacterial sugar transferase family.</text>
</comment>
<dbReference type="AlphaFoldDB" id="A0A564WXH3"/>
<reference evidence="5 6" key="1">
    <citation type="submission" date="2019-07" db="EMBL/GenBank/DDBJ databases">
        <authorList>
            <person name="Chang H.-W."/>
            <person name="Raman A."/>
            <person name="Venkatesh S."/>
            <person name="Gehrig J."/>
        </authorList>
    </citation>
    <scope>NUCLEOTIDE SEQUENCE [LARGE SCALE GENOMIC DNA]</scope>
    <source>
        <strain evidence="5">Blautia_wexlerae_LFYP_14</strain>
    </source>
</reference>
<dbReference type="PANTHER" id="PTHR30576:SF8">
    <property type="entry name" value="UNDECAPRENYL-PHOSPHATE GALACTOSE PHOSPHOTRANSFERASE"/>
    <property type="match status" value="1"/>
</dbReference>
<evidence type="ECO:0000259" key="4">
    <source>
        <dbReference type="Pfam" id="PF02397"/>
    </source>
</evidence>